<evidence type="ECO:0000256" key="1">
    <source>
        <dbReference type="SAM" id="Coils"/>
    </source>
</evidence>
<name>A0ABP7VUX3_9FLAO</name>
<dbReference type="RefSeq" id="WP_344816650.1">
    <property type="nucleotide sequence ID" value="NZ_BAABCT010000005.1"/>
</dbReference>
<evidence type="ECO:0008006" key="4">
    <source>
        <dbReference type="Google" id="ProtNLM"/>
    </source>
</evidence>
<proteinExistence type="predicted"/>
<dbReference type="Proteomes" id="UP001500367">
    <property type="component" value="Unassembled WGS sequence"/>
</dbReference>
<sequence length="460" mass="53409">MEENDYLDNIGNDKHSNDQIVDAILNGVVSFKNLQGTGEFLNSRQKEVRALLNQKDDEAFATANSVSDVNSIYELQNYLKAFPDGNHIAEVNAKIKKILDEAERIKEEQEERERLLREIKHNINEYTIDEIIDKLSESDLYKLCNDLEIDFQIIKDFEEPKITFNPIPRKENEVPIGYTDVFFWGIPSSGKTCALSAILSTIKNDYSMEAPDCNIKFGATYITSLANIFRKDIGYLPDRTNEDRTQYMPFLFYKRGEKNKRRISFFELSGEVFKSFYEKVNDTKIIEDKDRDGIEQSFKTLELLLNSSNQKIHFFFIDYNQETKNSIDKETGLTQSDYLEAATIYFRDNNDILTKKTDAVYVIVTKSDEIQADDNKQRIEKAKVFLDHNFGNFMDVLQNQCNKNSVQFGVKLFSIGDVYFKRICKINRASSINIINDLLGQVNPISNNNWWSAIIRFFNR</sequence>
<comment type="caution">
    <text evidence="2">The sequence shown here is derived from an EMBL/GenBank/DDBJ whole genome shotgun (WGS) entry which is preliminary data.</text>
</comment>
<keyword evidence="1" id="KW-0175">Coiled coil</keyword>
<protein>
    <recommendedName>
        <fullName evidence="4">ATP-binding protein</fullName>
    </recommendedName>
</protein>
<evidence type="ECO:0000313" key="3">
    <source>
        <dbReference type="Proteomes" id="UP001500367"/>
    </source>
</evidence>
<reference evidence="3" key="1">
    <citation type="journal article" date="2019" name="Int. J. Syst. Evol. Microbiol.">
        <title>The Global Catalogue of Microorganisms (GCM) 10K type strain sequencing project: providing services to taxonomists for standard genome sequencing and annotation.</title>
        <authorList>
            <consortium name="The Broad Institute Genomics Platform"/>
            <consortium name="The Broad Institute Genome Sequencing Center for Infectious Disease"/>
            <person name="Wu L."/>
            <person name="Ma J."/>
        </authorList>
    </citation>
    <scope>NUCLEOTIDE SEQUENCE [LARGE SCALE GENOMIC DNA]</scope>
    <source>
        <strain evidence="3">JCM 17069</strain>
    </source>
</reference>
<feature type="coiled-coil region" evidence="1">
    <location>
        <begin position="88"/>
        <end position="125"/>
    </location>
</feature>
<accession>A0ABP7VUX3</accession>
<keyword evidence="3" id="KW-1185">Reference proteome</keyword>
<evidence type="ECO:0000313" key="2">
    <source>
        <dbReference type="EMBL" id="GAA4075001.1"/>
    </source>
</evidence>
<organism evidence="2 3">
    <name type="scientific">Flavobacterium cheonanense</name>
    <dbReference type="NCBI Taxonomy" id="706183"/>
    <lineage>
        <taxon>Bacteria</taxon>
        <taxon>Pseudomonadati</taxon>
        <taxon>Bacteroidota</taxon>
        <taxon>Flavobacteriia</taxon>
        <taxon>Flavobacteriales</taxon>
        <taxon>Flavobacteriaceae</taxon>
        <taxon>Flavobacterium</taxon>
    </lineage>
</organism>
<gene>
    <name evidence="2" type="ORF">GCM10022389_20820</name>
</gene>
<dbReference type="EMBL" id="BAABCT010000005">
    <property type="protein sequence ID" value="GAA4075001.1"/>
    <property type="molecule type" value="Genomic_DNA"/>
</dbReference>